<organism evidence="1 2">
    <name type="scientific">Glutamicibacter creatinolyticus</name>
    <dbReference type="NCBI Taxonomy" id="162496"/>
    <lineage>
        <taxon>Bacteria</taxon>
        <taxon>Bacillati</taxon>
        <taxon>Actinomycetota</taxon>
        <taxon>Actinomycetes</taxon>
        <taxon>Micrococcales</taxon>
        <taxon>Micrococcaceae</taxon>
        <taxon>Glutamicibacter</taxon>
    </lineage>
</organism>
<dbReference type="Proteomes" id="UP000307000">
    <property type="component" value="Chromosome"/>
</dbReference>
<protein>
    <submittedName>
        <fullName evidence="1">4-hydroxybenzoyl-CoA thioesterase</fullName>
    </submittedName>
</protein>
<dbReference type="KEGG" id="gcr:GcLGCM259_0499"/>
<reference evidence="1 2" key="1">
    <citation type="submission" date="2018-12" db="EMBL/GenBank/DDBJ databases">
        <title>Complete Genome Sequence of Glutamicibacter creatinolyticus strain LGCM259,isolated from an abscess of a 12-year-old mare in Italy.</title>
        <authorList>
            <person name="Santos R.G."/>
            <person name="Silva A.L."/>
            <person name="Seyffert N."/>
            <person name="Castro T.L.P."/>
            <person name="Attili A.R."/>
            <person name="Rifici C."/>
            <person name="Mazzullo G."/>
            <person name="Brenig B."/>
            <person name="Venanzi F."/>
            <person name="Azevedo V."/>
        </authorList>
    </citation>
    <scope>NUCLEOTIDE SEQUENCE [LARGE SCALE GENOMIC DNA]</scope>
    <source>
        <strain evidence="1 2">LGCM 259</strain>
    </source>
</reference>
<dbReference type="PANTHER" id="PTHR31793">
    <property type="entry name" value="4-HYDROXYBENZOYL-COA THIOESTERASE FAMILY MEMBER"/>
    <property type="match status" value="1"/>
</dbReference>
<dbReference type="Pfam" id="PF13279">
    <property type="entry name" value="4HBT_2"/>
    <property type="match status" value="1"/>
</dbReference>
<dbReference type="PANTHER" id="PTHR31793:SF24">
    <property type="entry name" value="LONG-CHAIN ACYL-COA THIOESTERASE FADM"/>
    <property type="match status" value="1"/>
</dbReference>
<sequence length="163" mass="18128">MTERDKTMEAGTVLRVEVPMRWGDMDAYGHVNNVNLIRLMEEARIAGFGVPGGTGAPGMRPKVDIFSAVPAGVQILVVEHRVRYSRPLEYRNVPVNVDLWIASVKPASFDICYEFRDPVEDTLCVRATTTLAFFDTASSRVQRLSEAERAGLAPFQGRPVFGR</sequence>
<accession>A0A5B7WSQ4</accession>
<evidence type="ECO:0000313" key="1">
    <source>
        <dbReference type="EMBL" id="QCY46264.1"/>
    </source>
</evidence>
<dbReference type="AlphaFoldDB" id="A0A5B7WSQ4"/>
<dbReference type="SUPFAM" id="SSF54637">
    <property type="entry name" value="Thioesterase/thiol ester dehydrase-isomerase"/>
    <property type="match status" value="1"/>
</dbReference>
<dbReference type="InterPro" id="IPR050563">
    <property type="entry name" value="4-hydroxybenzoyl-CoA_TE"/>
</dbReference>
<dbReference type="CDD" id="cd00586">
    <property type="entry name" value="4HBT"/>
    <property type="match status" value="1"/>
</dbReference>
<evidence type="ECO:0000313" key="2">
    <source>
        <dbReference type="Proteomes" id="UP000307000"/>
    </source>
</evidence>
<dbReference type="EMBL" id="CP034412">
    <property type="protein sequence ID" value="QCY46264.1"/>
    <property type="molecule type" value="Genomic_DNA"/>
</dbReference>
<dbReference type="Gene3D" id="3.10.129.10">
    <property type="entry name" value="Hotdog Thioesterase"/>
    <property type="match status" value="1"/>
</dbReference>
<name>A0A5B7WSQ4_9MICC</name>
<dbReference type="InterPro" id="IPR029069">
    <property type="entry name" value="HotDog_dom_sf"/>
</dbReference>
<keyword evidence="2" id="KW-1185">Reference proteome</keyword>
<gene>
    <name evidence="1" type="ORF">GcLGCM259_0499</name>
</gene>
<dbReference type="GO" id="GO:0047617">
    <property type="term" value="F:fatty acyl-CoA hydrolase activity"/>
    <property type="evidence" value="ECO:0007669"/>
    <property type="project" value="TreeGrafter"/>
</dbReference>
<proteinExistence type="predicted"/>